<dbReference type="SFLD" id="SFLDS00003">
    <property type="entry name" value="Haloacid_Dehalogenase"/>
    <property type="match status" value="1"/>
</dbReference>
<dbReference type="InterPro" id="IPR036412">
    <property type="entry name" value="HAD-like_sf"/>
</dbReference>
<sequence>MGAKHVVWDWNGTLLADNVAVMASVNRVIRDFYPAQAGVECLCVTCGPPSNGPSAVDVVCAGFGREPITLDQWRSVFSRPLLDCYQRLLGQPLDAAGWTRVDTVYHDHYRGLLPLCRLADGAPEHLRAWGERGLTQSLLSMWYHDELVVLVDQYGLTELFSRVDGLREDAQGGSKAAHLAAHLTALDLDPADVVLIGDVVDDAEAAAHVGASSVLVTTGVMSRAKLEATGAPVADSISEALALLD</sequence>
<dbReference type="Gene3D" id="3.40.50.1000">
    <property type="entry name" value="HAD superfamily/HAD-like"/>
    <property type="match status" value="1"/>
</dbReference>
<dbReference type="InterPro" id="IPR023214">
    <property type="entry name" value="HAD_sf"/>
</dbReference>
<evidence type="ECO:0000313" key="2">
    <source>
        <dbReference type="Proteomes" id="UP001141259"/>
    </source>
</evidence>
<gene>
    <name evidence="1" type="ORF">NZH93_06830</name>
</gene>
<comment type="caution">
    <text evidence="1">The sequence shown here is derived from an EMBL/GenBank/DDBJ whole genome shotgun (WGS) entry which is preliminary data.</text>
</comment>
<evidence type="ECO:0000313" key="1">
    <source>
        <dbReference type="EMBL" id="MCS7476560.1"/>
    </source>
</evidence>
<dbReference type="Gene3D" id="1.10.150.240">
    <property type="entry name" value="Putative phosphatase, domain 2"/>
    <property type="match status" value="1"/>
</dbReference>
<dbReference type="SFLD" id="SFLDG01129">
    <property type="entry name" value="C1.5:_HAD__Beta-PGM__Phosphata"/>
    <property type="match status" value="1"/>
</dbReference>
<keyword evidence="2" id="KW-1185">Reference proteome</keyword>
<dbReference type="GO" id="GO:0008967">
    <property type="term" value="F:phosphoglycolate phosphatase activity"/>
    <property type="evidence" value="ECO:0007669"/>
    <property type="project" value="TreeGrafter"/>
</dbReference>
<dbReference type="GO" id="GO:0006281">
    <property type="term" value="P:DNA repair"/>
    <property type="evidence" value="ECO:0007669"/>
    <property type="project" value="TreeGrafter"/>
</dbReference>
<dbReference type="Proteomes" id="UP001141259">
    <property type="component" value="Unassembled WGS sequence"/>
</dbReference>
<protein>
    <submittedName>
        <fullName evidence="1">HAD hydrolase-like protein</fullName>
    </submittedName>
</protein>
<dbReference type="InterPro" id="IPR050155">
    <property type="entry name" value="HAD-like_hydrolase_sf"/>
</dbReference>
<dbReference type="EMBL" id="JANYMP010000002">
    <property type="protein sequence ID" value="MCS7476560.1"/>
    <property type="molecule type" value="Genomic_DNA"/>
</dbReference>
<proteinExistence type="predicted"/>
<dbReference type="GO" id="GO:0005829">
    <property type="term" value="C:cytosol"/>
    <property type="evidence" value="ECO:0007669"/>
    <property type="project" value="TreeGrafter"/>
</dbReference>
<reference evidence="1" key="1">
    <citation type="submission" date="2022-08" db="EMBL/GenBank/DDBJ databases">
        <authorList>
            <person name="Tistechok S."/>
            <person name="Samborskyy M."/>
            <person name="Roman I."/>
        </authorList>
    </citation>
    <scope>NUCLEOTIDE SEQUENCE</scope>
    <source>
        <strain evidence="1">DSM 103496</strain>
    </source>
</reference>
<name>A0A9X2VH62_9PSEU</name>
<dbReference type="AlphaFoldDB" id="A0A9X2VH62"/>
<dbReference type="PANTHER" id="PTHR43434">
    <property type="entry name" value="PHOSPHOGLYCOLATE PHOSPHATASE"/>
    <property type="match status" value="1"/>
</dbReference>
<dbReference type="SUPFAM" id="SSF56784">
    <property type="entry name" value="HAD-like"/>
    <property type="match status" value="1"/>
</dbReference>
<organism evidence="1 2">
    <name type="scientific">Umezawaea endophytica</name>
    <dbReference type="NCBI Taxonomy" id="1654476"/>
    <lineage>
        <taxon>Bacteria</taxon>
        <taxon>Bacillati</taxon>
        <taxon>Actinomycetota</taxon>
        <taxon>Actinomycetes</taxon>
        <taxon>Pseudonocardiales</taxon>
        <taxon>Pseudonocardiaceae</taxon>
        <taxon>Umezawaea</taxon>
    </lineage>
</organism>
<dbReference type="PANTHER" id="PTHR43434:SF1">
    <property type="entry name" value="PHOSPHOGLYCOLATE PHOSPHATASE"/>
    <property type="match status" value="1"/>
</dbReference>
<accession>A0A9X2VH62</accession>
<dbReference type="Pfam" id="PF00702">
    <property type="entry name" value="Hydrolase"/>
    <property type="match status" value="1"/>
</dbReference>
<dbReference type="InterPro" id="IPR023198">
    <property type="entry name" value="PGP-like_dom2"/>
</dbReference>
<keyword evidence="1" id="KW-0378">Hydrolase</keyword>
<dbReference type="RefSeq" id="WP_259622049.1">
    <property type="nucleotide sequence ID" value="NZ_JANYMP010000002.1"/>
</dbReference>